<dbReference type="InterPro" id="IPR036179">
    <property type="entry name" value="Ig-like_dom_sf"/>
</dbReference>
<dbReference type="GO" id="GO:0006955">
    <property type="term" value="P:immune response"/>
    <property type="evidence" value="ECO:0007669"/>
    <property type="project" value="TreeGrafter"/>
</dbReference>
<dbReference type="PROSITE" id="PS50835">
    <property type="entry name" value="IG_LIKE"/>
    <property type="match status" value="1"/>
</dbReference>
<dbReference type="Gene3D" id="2.60.40.10">
    <property type="entry name" value="Immunoglobulins"/>
    <property type="match status" value="2"/>
</dbReference>
<keyword evidence="1" id="KW-0732">Signal</keyword>
<sequence>MRKLKEDSTNTTRWGKSTGAISINLAFTSDSGEYWCENEKGERSNSVNITVTGIYQLLTKLKKPLGACITAKVYMKTIDFSSRCSAGDVILESPAVPVMEGDTVSLYCRNKRTASNIPADFYKDGLLSATGYKGNFTIDGVSESHEGLYRCSISGAGDSAESWLAVRAHITLSPEESQESPETSSSNGSPHLFIILSVGFTILCLALLLLVVGLIHCRRKEGKKYFLFVYV</sequence>
<evidence type="ECO:0000256" key="3">
    <source>
        <dbReference type="SAM" id="Phobius"/>
    </source>
</evidence>
<proteinExistence type="predicted"/>
<dbReference type="AlphaFoldDB" id="A0A8P4GDY6"/>
<feature type="domain" description="Ig-like" evidence="4">
    <location>
        <begin position="87"/>
        <end position="171"/>
    </location>
</feature>
<evidence type="ECO:0000256" key="1">
    <source>
        <dbReference type="ARBA" id="ARBA00022729"/>
    </source>
</evidence>
<accession>A0A8P4GDY6</accession>
<dbReference type="SMART" id="SM00409">
    <property type="entry name" value="IG"/>
    <property type="match status" value="1"/>
</dbReference>
<dbReference type="GO" id="GO:0004888">
    <property type="term" value="F:transmembrane signaling receptor activity"/>
    <property type="evidence" value="ECO:0007669"/>
    <property type="project" value="TreeGrafter"/>
</dbReference>
<reference evidence="5" key="2">
    <citation type="submission" date="2025-09" db="UniProtKB">
        <authorList>
            <consortium name="Ensembl"/>
        </authorList>
    </citation>
    <scope>IDENTIFICATION</scope>
</reference>
<keyword evidence="2" id="KW-1015">Disulfide bond</keyword>
<dbReference type="PANTHER" id="PTHR11481">
    <property type="entry name" value="IMMUNOGLOBULIN FC RECEPTOR"/>
    <property type="match status" value="1"/>
</dbReference>
<evidence type="ECO:0000313" key="5">
    <source>
        <dbReference type="Ensembl" id="ENSDLAP00005071774.1"/>
    </source>
</evidence>
<dbReference type="GO" id="GO:0007166">
    <property type="term" value="P:cell surface receptor signaling pathway"/>
    <property type="evidence" value="ECO:0007669"/>
    <property type="project" value="TreeGrafter"/>
</dbReference>
<organism evidence="5 6">
    <name type="scientific">Dicentrarchus labrax</name>
    <name type="common">European seabass</name>
    <name type="synonym">Morone labrax</name>
    <dbReference type="NCBI Taxonomy" id="13489"/>
    <lineage>
        <taxon>Eukaryota</taxon>
        <taxon>Metazoa</taxon>
        <taxon>Chordata</taxon>
        <taxon>Craniata</taxon>
        <taxon>Vertebrata</taxon>
        <taxon>Euteleostomi</taxon>
        <taxon>Actinopterygii</taxon>
        <taxon>Neopterygii</taxon>
        <taxon>Teleostei</taxon>
        <taxon>Neoteleostei</taxon>
        <taxon>Acanthomorphata</taxon>
        <taxon>Eupercaria</taxon>
        <taxon>Moronidae</taxon>
        <taxon>Dicentrarchus</taxon>
    </lineage>
</organism>
<dbReference type="GO" id="GO:0009897">
    <property type="term" value="C:external side of plasma membrane"/>
    <property type="evidence" value="ECO:0007669"/>
    <property type="project" value="TreeGrafter"/>
</dbReference>
<feature type="transmembrane region" description="Helical" evidence="3">
    <location>
        <begin position="192"/>
        <end position="215"/>
    </location>
</feature>
<evidence type="ECO:0000256" key="2">
    <source>
        <dbReference type="ARBA" id="ARBA00023157"/>
    </source>
</evidence>
<dbReference type="InterPro" id="IPR050488">
    <property type="entry name" value="Ig_Fc_receptor"/>
</dbReference>
<reference evidence="5" key="1">
    <citation type="submission" date="2025-08" db="UniProtKB">
        <authorList>
            <consortium name="Ensembl"/>
        </authorList>
    </citation>
    <scope>IDENTIFICATION</scope>
</reference>
<dbReference type="InterPro" id="IPR013783">
    <property type="entry name" value="Ig-like_fold"/>
</dbReference>
<evidence type="ECO:0000259" key="4">
    <source>
        <dbReference type="PROSITE" id="PS50835"/>
    </source>
</evidence>
<protein>
    <recommendedName>
        <fullName evidence="4">Ig-like domain-containing protein</fullName>
    </recommendedName>
</protein>
<keyword evidence="3" id="KW-0472">Membrane</keyword>
<dbReference type="Ensembl" id="ENSDLAT00005067176.1">
    <property type="protein sequence ID" value="ENSDLAP00005071774.1"/>
    <property type="gene ID" value="ENSDLAG00005033607.1"/>
</dbReference>
<dbReference type="Proteomes" id="UP000694389">
    <property type="component" value="Unassembled WGS sequence"/>
</dbReference>
<keyword evidence="3" id="KW-1133">Transmembrane helix</keyword>
<keyword evidence="3" id="KW-0812">Transmembrane</keyword>
<dbReference type="GeneTree" id="ENSGT01120000273926"/>
<dbReference type="PANTHER" id="PTHR11481:SF64">
    <property type="entry name" value="FC RECEPTOR-LIKE PROTEIN 4"/>
    <property type="match status" value="1"/>
</dbReference>
<dbReference type="InterPro" id="IPR003599">
    <property type="entry name" value="Ig_sub"/>
</dbReference>
<name>A0A8P4GDY6_DICLA</name>
<evidence type="ECO:0000313" key="6">
    <source>
        <dbReference type="Proteomes" id="UP000694389"/>
    </source>
</evidence>
<dbReference type="InterPro" id="IPR007110">
    <property type="entry name" value="Ig-like_dom"/>
</dbReference>
<keyword evidence="6" id="KW-1185">Reference proteome</keyword>
<dbReference type="SUPFAM" id="SSF48726">
    <property type="entry name" value="Immunoglobulin"/>
    <property type="match status" value="1"/>
</dbReference>